<dbReference type="AlphaFoldDB" id="A0A7X2P9H1"/>
<reference evidence="3 4" key="1">
    <citation type="submission" date="2019-08" db="EMBL/GenBank/DDBJ databases">
        <title>In-depth cultivation of the pig gut microbiome towards novel bacterial diversity and tailored functional studies.</title>
        <authorList>
            <person name="Wylensek D."/>
            <person name="Hitch T.C.A."/>
            <person name="Clavel T."/>
        </authorList>
    </citation>
    <scope>NUCLEOTIDE SEQUENCE [LARGE SCALE GENOMIC DNA]</scope>
    <source>
        <strain evidence="3 4">Oil+RF-744-WCA-WT-13</strain>
    </source>
</reference>
<name>A0A7X2P9H1_9FIRM</name>
<keyword evidence="4" id="KW-1185">Reference proteome</keyword>
<evidence type="ECO:0000313" key="4">
    <source>
        <dbReference type="Proteomes" id="UP000466864"/>
    </source>
</evidence>
<evidence type="ECO:0000256" key="1">
    <source>
        <dbReference type="SAM" id="Phobius"/>
    </source>
</evidence>
<evidence type="ECO:0000259" key="2">
    <source>
        <dbReference type="Pfam" id="PF13240"/>
    </source>
</evidence>
<dbReference type="RefSeq" id="WP_154458614.1">
    <property type="nucleotide sequence ID" value="NZ_VUMV01000008.1"/>
</dbReference>
<keyword evidence="1" id="KW-0812">Transmembrane</keyword>
<dbReference type="Proteomes" id="UP000466864">
    <property type="component" value="Unassembled WGS sequence"/>
</dbReference>
<sequence>MFCTNCGKQYDDHSRFCPYCGTPNAFLAQGSPDGAAEGKRAGAQYQEDGISRRVGGSGKKRIGLIACLAAVIAVLAVAGVLRSNGGYKKVIGRNISLYASDKDRKLEDILRLNLPQSVEKPMIKAIGYLNIDDQDIEKALNDGLDSTRDTLKEEFGDGYKISYKITDVDKMSRSDLENIEEDYQEQKLDLDEYDDSYADILGISKDAYNKMVKQLEKMDDNLSHVKVSKGYTVSGEASIKGKKDEESDDFEIQVVKMDGDWVIYQASGEGYFLFDSFNTDILEQALYQAIW</sequence>
<feature type="domain" description="Zinc-ribbon" evidence="2">
    <location>
        <begin position="2"/>
        <end position="23"/>
    </location>
</feature>
<proteinExistence type="predicted"/>
<dbReference type="EMBL" id="VUMV01000008">
    <property type="protein sequence ID" value="MST82698.1"/>
    <property type="molecule type" value="Genomic_DNA"/>
</dbReference>
<dbReference type="Pfam" id="PF13240">
    <property type="entry name" value="Zn_Ribbon_1"/>
    <property type="match status" value="1"/>
</dbReference>
<evidence type="ECO:0000313" key="3">
    <source>
        <dbReference type="EMBL" id="MST82698.1"/>
    </source>
</evidence>
<organism evidence="3 4">
    <name type="scientific">Bilifractor porci</name>
    <dbReference type="NCBI Taxonomy" id="2606636"/>
    <lineage>
        <taxon>Bacteria</taxon>
        <taxon>Bacillati</taxon>
        <taxon>Bacillota</taxon>
        <taxon>Clostridia</taxon>
        <taxon>Lachnospirales</taxon>
        <taxon>Lachnospiraceae</taxon>
        <taxon>Bilifractor</taxon>
    </lineage>
</organism>
<keyword evidence="1" id="KW-1133">Transmembrane helix</keyword>
<accession>A0A7X2P9H1</accession>
<comment type="caution">
    <text evidence="3">The sequence shown here is derived from an EMBL/GenBank/DDBJ whole genome shotgun (WGS) entry which is preliminary data.</text>
</comment>
<gene>
    <name evidence="3" type="ORF">FYJ60_10250</name>
</gene>
<protein>
    <submittedName>
        <fullName evidence="3">Zinc ribbon domain-containing protein</fullName>
    </submittedName>
</protein>
<feature type="transmembrane region" description="Helical" evidence="1">
    <location>
        <begin position="62"/>
        <end position="81"/>
    </location>
</feature>
<dbReference type="InterPro" id="IPR026870">
    <property type="entry name" value="Zinc_ribbon_dom"/>
</dbReference>
<keyword evidence="1" id="KW-0472">Membrane</keyword>